<dbReference type="AlphaFoldDB" id="X1FKH1"/>
<evidence type="ECO:0000256" key="1">
    <source>
        <dbReference type="SAM" id="MobiDB-lite"/>
    </source>
</evidence>
<feature type="region of interest" description="Disordered" evidence="1">
    <location>
        <begin position="1"/>
        <end position="33"/>
    </location>
</feature>
<protein>
    <submittedName>
        <fullName evidence="2">Uncharacterized protein</fullName>
    </submittedName>
</protein>
<gene>
    <name evidence="2" type="ORF">S03H2_19899</name>
</gene>
<dbReference type="EMBL" id="BARU01010437">
    <property type="protein sequence ID" value="GAH33000.1"/>
    <property type="molecule type" value="Genomic_DNA"/>
</dbReference>
<feature type="non-terminal residue" evidence="2">
    <location>
        <position position="33"/>
    </location>
</feature>
<comment type="caution">
    <text evidence="2">The sequence shown here is derived from an EMBL/GenBank/DDBJ whole genome shotgun (WGS) entry which is preliminary data.</text>
</comment>
<sequence>MPKGVPRRNGSGKGVRANRGRGGCKVTRKTGRG</sequence>
<organism evidence="2">
    <name type="scientific">marine sediment metagenome</name>
    <dbReference type="NCBI Taxonomy" id="412755"/>
    <lineage>
        <taxon>unclassified sequences</taxon>
        <taxon>metagenomes</taxon>
        <taxon>ecological metagenomes</taxon>
    </lineage>
</organism>
<evidence type="ECO:0000313" key="2">
    <source>
        <dbReference type="EMBL" id="GAH33000.1"/>
    </source>
</evidence>
<accession>X1FKH1</accession>
<reference evidence="2" key="1">
    <citation type="journal article" date="2014" name="Front. Microbiol.">
        <title>High frequency of phylogenetically diverse reductive dehalogenase-homologous genes in deep subseafloor sedimentary metagenomes.</title>
        <authorList>
            <person name="Kawai M."/>
            <person name="Futagami T."/>
            <person name="Toyoda A."/>
            <person name="Takaki Y."/>
            <person name="Nishi S."/>
            <person name="Hori S."/>
            <person name="Arai W."/>
            <person name="Tsubouchi T."/>
            <person name="Morono Y."/>
            <person name="Uchiyama I."/>
            <person name="Ito T."/>
            <person name="Fujiyama A."/>
            <person name="Inagaki F."/>
            <person name="Takami H."/>
        </authorList>
    </citation>
    <scope>NUCLEOTIDE SEQUENCE</scope>
    <source>
        <strain evidence="2">Expedition CK06-06</strain>
    </source>
</reference>
<name>X1FKH1_9ZZZZ</name>
<proteinExistence type="predicted"/>